<keyword evidence="3" id="KW-0479">Metal-binding</keyword>
<dbReference type="PANTHER" id="PTHR22726:SF24">
    <property type="entry name" value="M48 FAMILY METALLOPEPTIDASE"/>
    <property type="match status" value="1"/>
</dbReference>
<keyword evidence="6" id="KW-0482">Metalloprotease</keyword>
<comment type="caution">
    <text evidence="8">The sequence shown here is derived from an EMBL/GenBank/DDBJ whole genome shotgun (WGS) entry which is preliminary data.</text>
</comment>
<dbReference type="RefSeq" id="WP_256324166.1">
    <property type="nucleotide sequence ID" value="NZ_FNKY01000001.1"/>
</dbReference>
<sequence>MRTSSTPGFIVALSTILLFAGCAINPVTGSRNFTLMSEADEMNKGRQAAAEIQKKYDNYDLPALQNYVNTVGQKLAKKSHRPQLEYHFTVVDSPQVNAFALPGGYIYVTRGILAYLNSEAELAAVLGHEIGHVTARHSVRQYSAATAANAAATVGGLVAGIFMPQLGGQLAQGFQSLLGFTGSALLSGYGRSHELEADRLGAEYLARSGYDPQAMIKVIGVLKNQELFDIEVAKQEGREPRRYHGIFATHPDNDTRLQEVVSEANQYIEPAGTDDRRAEFLRQTDGMVFGDAVNQGVVRGSTFRHKEMGFMLSFPPDWRVRNKPDEVVATSPDGDALMALSLFDTPRGSPADFARERFRLESSDQILSMTNNGLPVAVVTSTTQNGEPFKAGVIYHDSKAYLLAGKSDSPAAFDRYRAVISNAIESFRALTDAERESIKPLEIRTITARKGLSYTELARNSPLGVNAENYLRLLNGQYPEGEPVPGQKIKIVK</sequence>
<reference evidence="8 9" key="1">
    <citation type="submission" date="2016-10" db="EMBL/GenBank/DDBJ databases">
        <authorList>
            <person name="Varghese N."/>
            <person name="Submissions S."/>
        </authorList>
    </citation>
    <scope>NUCLEOTIDE SEQUENCE [LARGE SCALE GENOMIC DNA]</scope>
    <source>
        <strain evidence="8 9">Nl1</strain>
    </source>
</reference>
<dbReference type="Pfam" id="PF01435">
    <property type="entry name" value="Peptidase_M48"/>
    <property type="match status" value="1"/>
</dbReference>
<evidence type="ECO:0000313" key="9">
    <source>
        <dbReference type="Proteomes" id="UP000183471"/>
    </source>
</evidence>
<gene>
    <name evidence="8" type="ORF">SAMN05216402_3017</name>
</gene>
<accession>A0ABY0TK53</accession>
<evidence type="ECO:0000256" key="5">
    <source>
        <dbReference type="ARBA" id="ARBA00022833"/>
    </source>
</evidence>
<name>A0ABY0TK53_9PROT</name>
<proteinExistence type="predicted"/>
<evidence type="ECO:0000256" key="3">
    <source>
        <dbReference type="ARBA" id="ARBA00022723"/>
    </source>
</evidence>
<dbReference type="PROSITE" id="PS51257">
    <property type="entry name" value="PROKAR_LIPOPROTEIN"/>
    <property type="match status" value="1"/>
</dbReference>
<evidence type="ECO:0000259" key="7">
    <source>
        <dbReference type="Pfam" id="PF01435"/>
    </source>
</evidence>
<evidence type="ECO:0000256" key="2">
    <source>
        <dbReference type="ARBA" id="ARBA00022670"/>
    </source>
</evidence>
<dbReference type="EMBL" id="FNKY01000001">
    <property type="protein sequence ID" value="SDQ96316.1"/>
    <property type="molecule type" value="Genomic_DNA"/>
</dbReference>
<organism evidence="8 9">
    <name type="scientific">Nitrosospira multiformis</name>
    <dbReference type="NCBI Taxonomy" id="1231"/>
    <lineage>
        <taxon>Bacteria</taxon>
        <taxon>Pseudomonadati</taxon>
        <taxon>Pseudomonadota</taxon>
        <taxon>Betaproteobacteria</taxon>
        <taxon>Nitrosomonadales</taxon>
        <taxon>Nitrosomonadaceae</taxon>
        <taxon>Nitrosospira</taxon>
    </lineage>
</organism>
<dbReference type="GO" id="GO:0006508">
    <property type="term" value="P:proteolysis"/>
    <property type="evidence" value="ECO:0007669"/>
    <property type="project" value="UniProtKB-KW"/>
</dbReference>
<evidence type="ECO:0000313" key="8">
    <source>
        <dbReference type="EMBL" id="SDQ96316.1"/>
    </source>
</evidence>
<keyword evidence="4" id="KW-0378">Hydrolase</keyword>
<dbReference type="GO" id="GO:0008233">
    <property type="term" value="F:peptidase activity"/>
    <property type="evidence" value="ECO:0007669"/>
    <property type="project" value="UniProtKB-KW"/>
</dbReference>
<keyword evidence="9" id="KW-1185">Reference proteome</keyword>
<dbReference type="CDD" id="cd07333">
    <property type="entry name" value="M48C_bepA_like"/>
    <property type="match status" value="1"/>
</dbReference>
<evidence type="ECO:0000256" key="6">
    <source>
        <dbReference type="ARBA" id="ARBA00023049"/>
    </source>
</evidence>
<keyword evidence="2 8" id="KW-0645">Protease</keyword>
<protein>
    <submittedName>
        <fullName evidence="8">Zn-dependent protease</fullName>
    </submittedName>
</protein>
<dbReference type="InterPro" id="IPR051156">
    <property type="entry name" value="Mito/Outer_Membr_Metalloprot"/>
</dbReference>
<dbReference type="Proteomes" id="UP000183471">
    <property type="component" value="Unassembled WGS sequence"/>
</dbReference>
<evidence type="ECO:0000256" key="1">
    <source>
        <dbReference type="ARBA" id="ARBA00001947"/>
    </source>
</evidence>
<keyword evidence="5" id="KW-0862">Zinc</keyword>
<feature type="domain" description="Peptidase M48" evidence="7">
    <location>
        <begin position="63"/>
        <end position="262"/>
    </location>
</feature>
<dbReference type="Gene3D" id="3.30.2010.10">
    <property type="entry name" value="Metalloproteases ('zincins'), catalytic domain"/>
    <property type="match status" value="1"/>
</dbReference>
<dbReference type="InterPro" id="IPR001915">
    <property type="entry name" value="Peptidase_M48"/>
</dbReference>
<dbReference type="PANTHER" id="PTHR22726">
    <property type="entry name" value="METALLOENDOPEPTIDASE OMA1"/>
    <property type="match status" value="1"/>
</dbReference>
<comment type="cofactor">
    <cofactor evidence="1">
        <name>Zn(2+)</name>
        <dbReference type="ChEBI" id="CHEBI:29105"/>
    </cofactor>
</comment>
<evidence type="ECO:0000256" key="4">
    <source>
        <dbReference type="ARBA" id="ARBA00022801"/>
    </source>
</evidence>